<feature type="transmembrane region" description="Helical" evidence="1">
    <location>
        <begin position="49"/>
        <end position="67"/>
    </location>
</feature>
<evidence type="ECO:0000256" key="1">
    <source>
        <dbReference type="SAM" id="Phobius"/>
    </source>
</evidence>
<dbReference type="EMBL" id="CADEBC010000602">
    <property type="protein sequence ID" value="CAB3258800.1"/>
    <property type="molecule type" value="Genomic_DNA"/>
</dbReference>
<sequence length="115" mass="13028">MCCDIVLYLLLKYKPRLLSSRQQFASQRSADHRPSLSRTTLTNQADQMVYAYLLVGGVVTFSIYWLTKYILIQESEMEIYSTTTTTPVPTTPVPTTTMFPMPPPLLYVSNVPKSA</sequence>
<reference evidence="2 3" key="1">
    <citation type="submission" date="2020-04" db="EMBL/GenBank/DDBJ databases">
        <authorList>
            <person name="Wallbank WR R."/>
            <person name="Pardo Diaz C."/>
            <person name="Kozak K."/>
            <person name="Martin S."/>
            <person name="Jiggins C."/>
            <person name="Moest M."/>
            <person name="Warren A I."/>
            <person name="Byers J.R.P. K."/>
            <person name="Montejo-Kovacevich G."/>
            <person name="Yen C E."/>
        </authorList>
    </citation>
    <scope>NUCLEOTIDE SEQUENCE [LARGE SCALE GENOMIC DNA]</scope>
</reference>
<dbReference type="Proteomes" id="UP000494106">
    <property type="component" value="Unassembled WGS sequence"/>
</dbReference>
<name>A0A8S1BHL8_ARCPL</name>
<comment type="caution">
    <text evidence="2">The sequence shown here is derived from an EMBL/GenBank/DDBJ whole genome shotgun (WGS) entry which is preliminary data.</text>
</comment>
<protein>
    <submittedName>
        <fullName evidence="2">Uncharacterized protein</fullName>
    </submittedName>
</protein>
<keyword evidence="3" id="KW-1185">Reference proteome</keyword>
<dbReference type="AlphaFoldDB" id="A0A8S1BHL8"/>
<accession>A0A8S1BHL8</accession>
<keyword evidence="1" id="KW-1133">Transmembrane helix</keyword>
<evidence type="ECO:0000313" key="3">
    <source>
        <dbReference type="Proteomes" id="UP000494106"/>
    </source>
</evidence>
<keyword evidence="1" id="KW-0812">Transmembrane</keyword>
<gene>
    <name evidence="2" type="ORF">APLA_LOCUS16675</name>
</gene>
<organism evidence="2 3">
    <name type="scientific">Arctia plantaginis</name>
    <name type="common">Wood tiger moth</name>
    <name type="synonym">Phalaena plantaginis</name>
    <dbReference type="NCBI Taxonomy" id="874455"/>
    <lineage>
        <taxon>Eukaryota</taxon>
        <taxon>Metazoa</taxon>
        <taxon>Ecdysozoa</taxon>
        <taxon>Arthropoda</taxon>
        <taxon>Hexapoda</taxon>
        <taxon>Insecta</taxon>
        <taxon>Pterygota</taxon>
        <taxon>Neoptera</taxon>
        <taxon>Endopterygota</taxon>
        <taxon>Lepidoptera</taxon>
        <taxon>Glossata</taxon>
        <taxon>Ditrysia</taxon>
        <taxon>Noctuoidea</taxon>
        <taxon>Erebidae</taxon>
        <taxon>Arctiinae</taxon>
        <taxon>Arctia</taxon>
    </lineage>
</organism>
<keyword evidence="1" id="KW-0472">Membrane</keyword>
<evidence type="ECO:0000313" key="2">
    <source>
        <dbReference type="EMBL" id="CAB3258800.1"/>
    </source>
</evidence>
<proteinExistence type="predicted"/>